<keyword evidence="8" id="KW-1185">Reference proteome</keyword>
<dbReference type="Pfam" id="PF13450">
    <property type="entry name" value="NAD_binding_8"/>
    <property type="match status" value="1"/>
</dbReference>
<protein>
    <submittedName>
        <fullName evidence="7">UDP-galactopyranose mutase</fullName>
    </submittedName>
</protein>
<evidence type="ECO:0000259" key="6">
    <source>
        <dbReference type="Pfam" id="PF03275"/>
    </source>
</evidence>
<evidence type="ECO:0000256" key="3">
    <source>
        <dbReference type="ARBA" id="ARBA00022630"/>
    </source>
</evidence>
<reference evidence="7 8" key="1">
    <citation type="journal article" date="2023" name="Int. J. Syst. Evol. Microbiol.">
        <title>Methylocystis iwaonis sp. nov., a type II methane-oxidizing bacterium from surface soil of a rice paddy field in Japan, and emended description of the genus Methylocystis (ex Whittenbury et al. 1970) Bowman et al. 1993.</title>
        <authorList>
            <person name="Kaise H."/>
            <person name="Sawadogo J.B."/>
            <person name="Alam M.S."/>
            <person name="Ueno C."/>
            <person name="Dianou D."/>
            <person name="Shinjo R."/>
            <person name="Asakawa S."/>
        </authorList>
    </citation>
    <scope>NUCLEOTIDE SEQUENCE [LARGE SCALE GENOMIC DNA]</scope>
    <source>
        <strain evidence="7 8">SS37A-Re</strain>
    </source>
</reference>
<dbReference type="PANTHER" id="PTHR21197:SF0">
    <property type="entry name" value="UDP-GALACTOPYRANOSE MUTASE"/>
    <property type="match status" value="1"/>
</dbReference>
<evidence type="ECO:0000313" key="7">
    <source>
        <dbReference type="EMBL" id="BDV33669.1"/>
    </source>
</evidence>
<dbReference type="SUPFAM" id="SSF54373">
    <property type="entry name" value="FAD-linked reductases, C-terminal domain"/>
    <property type="match status" value="1"/>
</dbReference>
<dbReference type="EMBL" id="AP027142">
    <property type="protein sequence ID" value="BDV33669.1"/>
    <property type="molecule type" value="Genomic_DNA"/>
</dbReference>
<dbReference type="Proteomes" id="UP001317629">
    <property type="component" value="Chromosome"/>
</dbReference>
<evidence type="ECO:0000256" key="2">
    <source>
        <dbReference type="ARBA" id="ARBA00009321"/>
    </source>
</evidence>
<dbReference type="RefSeq" id="WP_281931169.1">
    <property type="nucleotide sequence ID" value="NZ_AP027142.1"/>
</dbReference>
<evidence type="ECO:0000256" key="5">
    <source>
        <dbReference type="ARBA" id="ARBA00023235"/>
    </source>
</evidence>
<comment type="similarity">
    <text evidence="2">Belongs to the UDP-galactopyranose/dTDP-fucopyranose mutase family.</text>
</comment>
<proteinExistence type="inferred from homology"/>
<dbReference type="Gene3D" id="3.40.50.720">
    <property type="entry name" value="NAD(P)-binding Rossmann-like Domain"/>
    <property type="match status" value="3"/>
</dbReference>
<gene>
    <name evidence="7" type="primary">glf</name>
    <name evidence="7" type="ORF">SS37A_11980</name>
</gene>
<dbReference type="InterPro" id="IPR004379">
    <property type="entry name" value="UDP-GALP_mutase"/>
</dbReference>
<dbReference type="InterPro" id="IPR015899">
    <property type="entry name" value="UDP-GalPyranose_mutase_C"/>
</dbReference>
<name>A0ABN6VDE9_9HYPH</name>
<keyword evidence="5" id="KW-0413">Isomerase</keyword>
<evidence type="ECO:0000313" key="8">
    <source>
        <dbReference type="Proteomes" id="UP001317629"/>
    </source>
</evidence>
<feature type="domain" description="UDP-galactopyranose mutase C-terminal" evidence="6">
    <location>
        <begin position="146"/>
        <end position="346"/>
    </location>
</feature>
<organism evidence="7 8">
    <name type="scientific">Methylocystis iwaonis</name>
    <dbReference type="NCBI Taxonomy" id="2885079"/>
    <lineage>
        <taxon>Bacteria</taxon>
        <taxon>Pseudomonadati</taxon>
        <taxon>Pseudomonadota</taxon>
        <taxon>Alphaproteobacteria</taxon>
        <taxon>Hyphomicrobiales</taxon>
        <taxon>Methylocystaceae</taxon>
        <taxon>Methylocystis</taxon>
    </lineage>
</organism>
<evidence type="ECO:0000256" key="1">
    <source>
        <dbReference type="ARBA" id="ARBA00001974"/>
    </source>
</evidence>
<sequence>MRYCVVGAGLSGAVIARSLGEAGHKVLVVDERSHLGGNCHSARDPETGVMTHIYGPHIFHTSNERVWSYVTRFAEMRPYNHRVVAVAKSGVYSLPLNLMTINQFFKRCMGPAEARAFIASKVRKIEEPRNFEEQALALMGEELYEAFFKGYTSKQWGMSPTDLPASVLKRLPARFDYNDSYFAHHYQAIPSGGYTAMAENILRAPNVEVRLNCRFEELSENFAHVFYSGPLDRFFGFRLGRLGYRTLDFERMIDKGDFQGAAVINYCDADVPFTRITEHKYFAPWEKDNFDMTLCYREYSRAAGAQDIPYYPIRLANEQKLLRSYIELAQATEKVSFVGRLGTYRYLDMDVTIEEALAASDRLLELIARGEAPPSFFVEP</sequence>
<accession>A0ABN6VDE9</accession>
<dbReference type="Pfam" id="PF03275">
    <property type="entry name" value="GLF"/>
    <property type="match status" value="1"/>
</dbReference>
<comment type="cofactor">
    <cofactor evidence="1">
        <name>FAD</name>
        <dbReference type="ChEBI" id="CHEBI:57692"/>
    </cofactor>
</comment>
<keyword evidence="3" id="KW-0285">Flavoprotein</keyword>
<dbReference type="NCBIfam" id="TIGR00031">
    <property type="entry name" value="UDP-GALP_mutase"/>
    <property type="match status" value="1"/>
</dbReference>
<dbReference type="PANTHER" id="PTHR21197">
    <property type="entry name" value="UDP-GALACTOPYRANOSE MUTASE"/>
    <property type="match status" value="1"/>
</dbReference>
<dbReference type="SUPFAM" id="SSF51971">
    <property type="entry name" value="Nucleotide-binding domain"/>
    <property type="match status" value="1"/>
</dbReference>
<evidence type="ECO:0000256" key="4">
    <source>
        <dbReference type="ARBA" id="ARBA00022827"/>
    </source>
</evidence>
<keyword evidence="4" id="KW-0274">FAD</keyword>